<proteinExistence type="predicted"/>
<evidence type="ECO:0000313" key="3">
    <source>
        <dbReference type="EMBL" id="CQR48653.1"/>
    </source>
</evidence>
<dbReference type="PANTHER" id="PTHR32494:SF5">
    <property type="entry name" value="ALLANTOATE AMIDOHYDROLASE"/>
    <property type="match status" value="1"/>
</dbReference>
<dbReference type="NCBIfam" id="TIGR01879">
    <property type="entry name" value="hydantase"/>
    <property type="match status" value="1"/>
</dbReference>
<protein>
    <submittedName>
        <fullName evidence="3">N-carbamoyl-L-amino acid hydrolase</fullName>
    </submittedName>
</protein>
<dbReference type="Pfam" id="PF07687">
    <property type="entry name" value="M20_dimer"/>
    <property type="match status" value="1"/>
</dbReference>
<dbReference type="Pfam" id="PF01546">
    <property type="entry name" value="Peptidase_M20"/>
    <property type="match status" value="1"/>
</dbReference>
<dbReference type="InterPro" id="IPR036264">
    <property type="entry name" value="Bact_exopeptidase_dim_dom"/>
</dbReference>
<dbReference type="InterPro" id="IPR010158">
    <property type="entry name" value="Amidase_Cbmase"/>
</dbReference>
<dbReference type="InterPro" id="IPR002933">
    <property type="entry name" value="Peptidase_M20"/>
</dbReference>
<dbReference type="RefSeq" id="WP_089776719.1">
    <property type="nucleotide sequence ID" value="NZ_CABLRR010000001.1"/>
</dbReference>
<sequence>MQASQQRLREDIEANARFGDIDVPAGRGRTVLTGSDADRRAREYFVERLRDAGLSVRVDAVGNVAGRWVPEGADPDAAPVAAGSHLDSVPEGGIFDGPLGVYAALEAVRSLQERQADLALDRPIDVVSFTEEEGARFSHGLLGSSVATGTRDAADALAFRDADGTTLEAHLDAIDFRGTDTVDAAAWDAWAELHIEQGTVLESAGASVGVVDAITGITTCAADIVGEADHAGATPMDERRDALVAASEFVVAFRAAADDVAQNRSSTAVGTVGQFDVAPNARNIVPGEVALQMDIRDVDYRAMDAIAERAAAALDELEAAHPVETNFDRYRDQRPSQMADDCVAAALDAAAAEDIDAKRMHSAAMHDTANVADVTDAVLLFAPSADGLSHNPREWTDWEDCATAATVLAGTLARLAGA</sequence>
<dbReference type="Gene3D" id="3.40.630.10">
    <property type="entry name" value="Zn peptidases"/>
    <property type="match status" value="1"/>
</dbReference>
<dbReference type="Gene3D" id="3.30.70.360">
    <property type="match status" value="1"/>
</dbReference>
<dbReference type="SUPFAM" id="SSF53187">
    <property type="entry name" value="Zn-dependent exopeptidases"/>
    <property type="match status" value="1"/>
</dbReference>
<dbReference type="GO" id="GO:0016813">
    <property type="term" value="F:hydrolase activity, acting on carbon-nitrogen (but not peptide) bonds, in linear amidines"/>
    <property type="evidence" value="ECO:0007669"/>
    <property type="project" value="InterPro"/>
</dbReference>
<dbReference type="PANTHER" id="PTHR32494">
    <property type="entry name" value="ALLANTOATE DEIMINASE-RELATED"/>
    <property type="match status" value="1"/>
</dbReference>
<accession>A0A0D6JM31</accession>
<gene>
    <name evidence="3" type="primary">amaB_1</name>
    <name evidence="3" type="ORF">BN996_00100</name>
</gene>
<keyword evidence="1 3" id="KW-0378">Hydrolase</keyword>
<dbReference type="PIRSF" id="PIRSF001235">
    <property type="entry name" value="Amidase_carbamoylase"/>
    <property type="match status" value="1"/>
</dbReference>
<evidence type="ECO:0000313" key="4">
    <source>
        <dbReference type="Proteomes" id="UP000198902"/>
    </source>
</evidence>
<dbReference type="Proteomes" id="UP000198902">
    <property type="component" value="Unassembled WGS sequence"/>
</dbReference>
<dbReference type="InterPro" id="IPR011650">
    <property type="entry name" value="Peptidase_M20_dimer"/>
</dbReference>
<dbReference type="EMBL" id="CSTE01000001">
    <property type="protein sequence ID" value="CQR48653.1"/>
    <property type="molecule type" value="Genomic_DNA"/>
</dbReference>
<keyword evidence="4" id="KW-1185">Reference proteome</keyword>
<dbReference type="AlphaFoldDB" id="A0A0D6JM31"/>
<evidence type="ECO:0000259" key="2">
    <source>
        <dbReference type="Pfam" id="PF07687"/>
    </source>
</evidence>
<dbReference type="OrthoDB" id="35906at2157"/>
<feature type="domain" description="Peptidase M20 dimerisation" evidence="2">
    <location>
        <begin position="216"/>
        <end position="318"/>
    </location>
</feature>
<name>A0A0D6JM31_9EURY</name>
<reference evidence="4" key="1">
    <citation type="submission" date="2015-03" db="EMBL/GenBank/DDBJ databases">
        <authorList>
            <person name="Urmite Genomes"/>
        </authorList>
    </citation>
    <scope>NUCLEOTIDE SEQUENCE [LARGE SCALE GENOMIC DNA]</scope>
    <source>
        <strain evidence="4">Arc-Hr</strain>
    </source>
</reference>
<organism evidence="3 4">
    <name type="scientific">Haloferax massiliensis</name>
    <dbReference type="NCBI Taxonomy" id="1476858"/>
    <lineage>
        <taxon>Archaea</taxon>
        <taxon>Methanobacteriati</taxon>
        <taxon>Methanobacteriota</taxon>
        <taxon>Stenosarchaea group</taxon>
        <taxon>Halobacteria</taxon>
        <taxon>Halobacteriales</taxon>
        <taxon>Haloferacaceae</taxon>
        <taxon>Haloferax</taxon>
    </lineage>
</organism>
<dbReference type="SUPFAM" id="SSF55031">
    <property type="entry name" value="Bacterial exopeptidase dimerisation domain"/>
    <property type="match status" value="1"/>
</dbReference>
<evidence type="ECO:0000256" key="1">
    <source>
        <dbReference type="ARBA" id="ARBA00022801"/>
    </source>
</evidence>